<dbReference type="Pfam" id="PF22602">
    <property type="entry name" value="NXF_NTF2"/>
    <property type="match status" value="1"/>
</dbReference>
<comment type="subcellular location">
    <subcellularLocation>
        <location evidence="1">Nucleus</location>
        <location evidence="1">Nucleoplasm</location>
    </subcellularLocation>
</comment>
<evidence type="ECO:0000256" key="6">
    <source>
        <dbReference type="ARBA" id="ARBA00022816"/>
    </source>
</evidence>
<dbReference type="InterPro" id="IPR012677">
    <property type="entry name" value="Nucleotide-bd_a/b_plait_sf"/>
</dbReference>
<reference evidence="12" key="1">
    <citation type="submission" date="2025-08" db="UniProtKB">
        <authorList>
            <consortium name="RefSeq"/>
        </authorList>
    </citation>
    <scope>IDENTIFICATION</scope>
    <source>
        <tissue evidence="12">Whole Larva</tissue>
    </source>
</reference>
<evidence type="ECO:0000256" key="4">
    <source>
        <dbReference type="ARBA" id="ARBA00022614"/>
    </source>
</evidence>
<keyword evidence="11" id="KW-1185">Reference proteome</keyword>
<feature type="compositionally biased region" description="Basic and acidic residues" evidence="8">
    <location>
        <begin position="21"/>
        <end position="30"/>
    </location>
</feature>
<evidence type="ECO:0000259" key="10">
    <source>
        <dbReference type="PROSITE" id="PS51281"/>
    </source>
</evidence>
<feature type="compositionally biased region" description="Basic residues" evidence="8">
    <location>
        <begin position="77"/>
        <end position="89"/>
    </location>
</feature>
<dbReference type="InterPro" id="IPR002075">
    <property type="entry name" value="NTF2_dom"/>
</dbReference>
<name>A0ABM1NFI2_NICVS</name>
<dbReference type="InterPro" id="IPR035979">
    <property type="entry name" value="RBD_domain_sf"/>
</dbReference>
<keyword evidence="7" id="KW-0539">Nucleus</keyword>
<dbReference type="SUPFAM" id="SSF52058">
    <property type="entry name" value="L domain-like"/>
    <property type="match status" value="1"/>
</dbReference>
<accession>A0ABM1NFI2</accession>
<sequence length="628" mass="71024">MPKPNGKKGGGGGWRNQYNEPDFRSSESTRRVSFKSSRGGNPTQRDNSKKDWANSLKSHFEDEDIDMGSSLNGARYNNKKFSKGGKRMTRGGSPAPARGRVKRKLMHGPITWYSVYMPHGNRYERHVIEQMLMQHIAPLPLIPINWTASGTMVTFYVDDPKVADKLNDLNQEIQMADGFKLMMRVMNRMPNVEISLKLKDRMKLAMMKRYNPTTKALDLTRFHIDPVLQELFCALAKHQICRQALEIISENIRDLEALNLSNNNIHMLIPLKDMTTLLPNLKVLHIGHNKLRDIAQLDSLKGLGVVDLLLDGNPLCDKFKDQTAYISEVRKRLPKVVKLDGIDLPPPISFDIEDDVARLPPSKQTFLCCAEGQAIMRKFMEQYFIIFDSDSRKPLLQAYHENALLSMTMAYPYGQNSRNPPFLTWYATDNRNLQRVTDSERRAKMLKHGNLQIVTFLDEMPHTKHDMNSFTVDLSLFTPQLLLVTVTGIFKEPAKQRPPLRYFVRTFVIVPSGSGYCIVNEEVHISNATEAQIKEAFKTPTVEIVPPTPATSPNLNTSGGGGGPSSSAVPVPDDAVKQQMIQAMQRDSGMNPEWSRKCLEDTNWDYQMAGAVFTEAKNKGLIPQEAFV</sequence>
<evidence type="ECO:0000259" key="9">
    <source>
        <dbReference type="PROSITE" id="PS50177"/>
    </source>
</evidence>
<evidence type="ECO:0000313" key="12">
    <source>
        <dbReference type="RefSeq" id="XP_017785582.1"/>
    </source>
</evidence>
<dbReference type="Gene3D" id="3.10.450.50">
    <property type="match status" value="1"/>
</dbReference>
<dbReference type="InterPro" id="IPR001611">
    <property type="entry name" value="Leu-rich_rpt"/>
</dbReference>
<feature type="domain" description="NTF2" evidence="9">
    <location>
        <begin position="375"/>
        <end position="525"/>
    </location>
</feature>
<dbReference type="PANTHER" id="PTHR10662">
    <property type="entry name" value="NUCLEAR RNA EXPORT FACTOR"/>
    <property type="match status" value="1"/>
</dbReference>
<dbReference type="CDD" id="cd14342">
    <property type="entry name" value="UBA_TAP-C"/>
    <property type="match status" value="1"/>
</dbReference>
<dbReference type="Pfam" id="PF24048">
    <property type="entry name" value="LRR_NXF1-5"/>
    <property type="match status" value="1"/>
</dbReference>
<dbReference type="PANTHER" id="PTHR10662:SF22">
    <property type="entry name" value="NUCLEAR RNA EXPORT FACTOR 1"/>
    <property type="match status" value="1"/>
</dbReference>
<evidence type="ECO:0000256" key="1">
    <source>
        <dbReference type="ARBA" id="ARBA00004642"/>
    </source>
</evidence>
<evidence type="ECO:0000256" key="8">
    <source>
        <dbReference type="SAM" id="MobiDB-lite"/>
    </source>
</evidence>
<feature type="region of interest" description="Disordered" evidence="8">
    <location>
        <begin position="1"/>
        <end position="52"/>
    </location>
</feature>
<feature type="region of interest" description="Disordered" evidence="8">
    <location>
        <begin position="544"/>
        <end position="570"/>
    </location>
</feature>
<keyword evidence="5" id="KW-0677">Repeat</keyword>
<evidence type="ECO:0000313" key="11">
    <source>
        <dbReference type="Proteomes" id="UP000695000"/>
    </source>
</evidence>
<dbReference type="Pfam" id="PF03943">
    <property type="entry name" value="TAP_C"/>
    <property type="match status" value="1"/>
</dbReference>
<evidence type="ECO:0000256" key="2">
    <source>
        <dbReference type="ARBA" id="ARBA00009285"/>
    </source>
</evidence>
<evidence type="ECO:0000256" key="3">
    <source>
        <dbReference type="ARBA" id="ARBA00022448"/>
    </source>
</evidence>
<comment type="similarity">
    <text evidence="2">Belongs to the NXF family.</text>
</comment>
<feature type="compositionally biased region" description="Polar residues" evidence="8">
    <location>
        <begin position="34"/>
        <end position="45"/>
    </location>
</feature>
<feature type="region of interest" description="Disordered" evidence="8">
    <location>
        <begin position="67"/>
        <end position="99"/>
    </location>
</feature>
<dbReference type="Gene3D" id="3.80.10.10">
    <property type="entry name" value="Ribonuclease Inhibitor"/>
    <property type="match status" value="1"/>
</dbReference>
<dbReference type="InterPro" id="IPR009060">
    <property type="entry name" value="UBA-like_sf"/>
</dbReference>
<dbReference type="InterPro" id="IPR032710">
    <property type="entry name" value="NTF2-like_dom_sf"/>
</dbReference>
<dbReference type="SUPFAM" id="SSF54427">
    <property type="entry name" value="NTF2-like"/>
    <property type="match status" value="1"/>
</dbReference>
<dbReference type="Proteomes" id="UP000695000">
    <property type="component" value="Unplaced"/>
</dbReference>
<dbReference type="InterPro" id="IPR032675">
    <property type="entry name" value="LRR_dom_sf"/>
</dbReference>
<dbReference type="InterPro" id="IPR005637">
    <property type="entry name" value="TAP_C_dom"/>
</dbReference>
<gene>
    <name evidence="12" type="primary">LOC108568803</name>
</gene>
<proteinExistence type="inferred from homology"/>
<keyword evidence="6" id="KW-0509">mRNA transport</keyword>
<dbReference type="Pfam" id="PF09162">
    <property type="entry name" value="Tap-RNA_bind"/>
    <property type="match status" value="1"/>
</dbReference>
<keyword evidence="4" id="KW-0433">Leucine-rich repeat</keyword>
<dbReference type="SUPFAM" id="SSF46934">
    <property type="entry name" value="UBA-like"/>
    <property type="match status" value="1"/>
</dbReference>
<dbReference type="SMART" id="SM00804">
    <property type="entry name" value="TAP_C"/>
    <property type="match status" value="1"/>
</dbReference>
<dbReference type="SUPFAM" id="SSF54928">
    <property type="entry name" value="RNA-binding domain, RBD"/>
    <property type="match status" value="1"/>
</dbReference>
<dbReference type="RefSeq" id="XP_017785582.1">
    <property type="nucleotide sequence ID" value="XM_017930093.1"/>
</dbReference>
<protein>
    <submittedName>
        <fullName evidence="12">Nuclear RNA export factor 1</fullName>
    </submittedName>
</protein>
<dbReference type="PROSITE" id="PS51281">
    <property type="entry name" value="TAP_C"/>
    <property type="match status" value="1"/>
</dbReference>
<dbReference type="GeneID" id="108568803"/>
<dbReference type="InterPro" id="IPR015245">
    <property type="entry name" value="Tap_RNA-bd"/>
</dbReference>
<dbReference type="PROSITE" id="PS51450">
    <property type="entry name" value="LRR"/>
    <property type="match status" value="2"/>
</dbReference>
<dbReference type="PROSITE" id="PS50177">
    <property type="entry name" value="NTF2_DOMAIN"/>
    <property type="match status" value="1"/>
</dbReference>
<dbReference type="Gene3D" id="3.30.70.330">
    <property type="match status" value="1"/>
</dbReference>
<dbReference type="InterPro" id="IPR030217">
    <property type="entry name" value="NXF_fam"/>
</dbReference>
<dbReference type="InterPro" id="IPR018222">
    <property type="entry name" value="Nuclear_transport_factor_2_euk"/>
</dbReference>
<dbReference type="InterPro" id="IPR057125">
    <property type="entry name" value="NXF1/2/3/5-like_LRR"/>
</dbReference>
<feature type="domain" description="TAP-C" evidence="10">
    <location>
        <begin position="575"/>
        <end position="628"/>
    </location>
</feature>
<evidence type="ECO:0000256" key="7">
    <source>
        <dbReference type="ARBA" id="ARBA00023242"/>
    </source>
</evidence>
<organism evidence="11 12">
    <name type="scientific">Nicrophorus vespilloides</name>
    <name type="common">Boreal carrion beetle</name>
    <dbReference type="NCBI Taxonomy" id="110193"/>
    <lineage>
        <taxon>Eukaryota</taxon>
        <taxon>Metazoa</taxon>
        <taxon>Ecdysozoa</taxon>
        <taxon>Arthropoda</taxon>
        <taxon>Hexapoda</taxon>
        <taxon>Insecta</taxon>
        <taxon>Pterygota</taxon>
        <taxon>Neoptera</taxon>
        <taxon>Endopterygota</taxon>
        <taxon>Coleoptera</taxon>
        <taxon>Polyphaga</taxon>
        <taxon>Staphyliniformia</taxon>
        <taxon>Silphidae</taxon>
        <taxon>Nicrophorinae</taxon>
        <taxon>Nicrophorus</taxon>
    </lineage>
</organism>
<keyword evidence="3" id="KW-0813">Transport</keyword>
<dbReference type="Gene3D" id="1.10.8.10">
    <property type="entry name" value="DNA helicase RuvA subunit, C-terminal domain"/>
    <property type="match status" value="1"/>
</dbReference>
<evidence type="ECO:0000256" key="5">
    <source>
        <dbReference type="ARBA" id="ARBA00022737"/>
    </source>
</evidence>